<feature type="compositionally biased region" description="Basic and acidic residues" evidence="1">
    <location>
        <begin position="500"/>
        <end position="509"/>
    </location>
</feature>
<evidence type="ECO:0000256" key="1">
    <source>
        <dbReference type="SAM" id="MobiDB-lite"/>
    </source>
</evidence>
<organism evidence="2 3">
    <name type="scientific">Scleropages formosus</name>
    <name type="common">Asian bonytongue</name>
    <name type="synonym">Osteoglossum formosum</name>
    <dbReference type="NCBI Taxonomy" id="113540"/>
    <lineage>
        <taxon>Eukaryota</taxon>
        <taxon>Metazoa</taxon>
        <taxon>Chordata</taxon>
        <taxon>Craniata</taxon>
        <taxon>Vertebrata</taxon>
        <taxon>Euteleostomi</taxon>
        <taxon>Actinopterygii</taxon>
        <taxon>Neopterygii</taxon>
        <taxon>Teleostei</taxon>
        <taxon>Osteoglossocephala</taxon>
        <taxon>Osteoglossomorpha</taxon>
        <taxon>Osteoglossiformes</taxon>
        <taxon>Osteoglossidae</taxon>
        <taxon>Scleropages</taxon>
    </lineage>
</organism>
<comment type="caution">
    <text evidence="2">The sequence shown here is derived from an EMBL/GenBank/DDBJ whole genome shotgun (WGS) entry which is preliminary data.</text>
</comment>
<name>A0A0P7V9G9_SCLFO</name>
<dbReference type="PANTHER" id="PTHR15489:SF2">
    <property type="entry name" value="CASP8-ASSOCIATED PROTEIN 2"/>
    <property type="match status" value="1"/>
</dbReference>
<feature type="compositionally biased region" description="Polar residues" evidence="1">
    <location>
        <begin position="187"/>
        <end position="201"/>
    </location>
</feature>
<dbReference type="GO" id="GO:0008625">
    <property type="term" value="P:extrinsic apoptotic signaling pathway via death domain receptors"/>
    <property type="evidence" value="ECO:0007669"/>
    <property type="project" value="TreeGrafter"/>
</dbReference>
<dbReference type="Proteomes" id="UP000034805">
    <property type="component" value="Unassembled WGS sequence"/>
</dbReference>
<proteinExistence type="predicted"/>
<feature type="region of interest" description="Disordered" evidence="1">
    <location>
        <begin position="464"/>
        <end position="611"/>
    </location>
</feature>
<dbReference type="STRING" id="113540.ENSSFOP00015033936"/>
<feature type="region of interest" description="Disordered" evidence="1">
    <location>
        <begin position="1125"/>
        <end position="1166"/>
    </location>
</feature>
<gene>
    <name evidence="2" type="ORF">Z043_109300</name>
</gene>
<feature type="compositionally biased region" description="Basic and acidic residues" evidence="1">
    <location>
        <begin position="64"/>
        <end position="77"/>
    </location>
</feature>
<feature type="compositionally biased region" description="Acidic residues" evidence="1">
    <location>
        <begin position="532"/>
        <end position="551"/>
    </location>
</feature>
<evidence type="ECO:0000313" key="2">
    <source>
        <dbReference type="EMBL" id="KPP71758.1"/>
    </source>
</evidence>
<feature type="compositionally biased region" description="Low complexity" evidence="1">
    <location>
        <begin position="1126"/>
        <end position="1137"/>
    </location>
</feature>
<sequence>MPVWLWPSSNTALCSETSEYQTGSFRDLRFIGSGRNQHSLANCGSHSTNERHKDSREKRQRSSSQERRYGKDRHMGDRSVPGPKCKDGKRSSSNHGSCESGARHSSSHRGQRSPTWDLQKKERWRREEENRSRLERSSKAEKRDEYERRKWKESSKSGKDRHGKTDGDKKVRESASRGSLRDEKRNTPCNEHSTGTESFSSSRKDSAEGLTSLNEKDHGKRSGALEADVVEHETDKEKVSEVNCQNKKLSFMETLNLTLSPVKKPRLCSEGKEAEDRTPRDLQEGQEEYDQYDFGEDYCVIDEVNSSHEFLQEEHKINKISAVSHPVNHVSGNAKEPKQQCDVKKCGKEDDVSSTVNIEMLSECCDKPINTSEAAETVVISTTESESNAEKTDLCDSQLKESPMEVPESASSSVLSPKNCSEPDSTKDEERNPVPSSSVLLYQDEDSMMLTLKNIRLIPNAISPLTSPVRPVKSQPLSSGKAPHVKSLSKDFSNVAVRMDVNKENEKPDCSATQRPQKDQAPSVALSSSSSSEDENELEEGEIVSDSEDDSNPAPLSPPQNRGSLSMAGKHQSRPRSPAKRQVQKMPVVSQGNSGTGTKSAGTPTKSPLSKKRRFKTIMPLLPKASPSTVHEAMEMFKVIRSLMRKKYMKLHKTFPKKSFYNIIDMSLFSFTDFVNNANFSKLCGRENNPKPKLNNIISVWMKKISNNGIVKRIFEQQAPSLKKKLWTFVEGQFDFLFKEIKMAFTNLCKPAEARPSSKTESKFGRSREKKEVSPAKSSVTLVPEPNKKAEQAPSKAQGKTVVPSVVPYRTGLGSRGKNLRIAMEQNDKVPEDKKQDLPLACSQSGVTPTKSDSITEKSCLRPFHNTSLPDKSDFEILTEQQASSLTFNLVTDSQMGEIFKCLLQGSDLLENSVSMGDVANWPVSTPRKDVQFGESYVGVTSPNKIMTTPSKLVTAWSAISPCKFTSPNSKIRIPLSPAVFDESCMLEVPSSLSVGRNTSSSATVSQRSYSILAEDLAVSLTIPSPLKSDNHLSFLNPVGEEYISAPESIISAHFSEDALLDGEDATEQDIHLALDSDNSSSESTGGDSREADAVPQTFQFKPHVPMQAVVMEKSNDHFIVRIRHTSPSAASSPTSTDGTRGPSTPKAAQDVVSNDDNRKESQTQTVCSSIDVERFDQDNLCDTSGEHLSQVAEKDPKGNSMEELMVSQDKTTPKTNQSTLTEFKAKD</sequence>
<evidence type="ECO:0000313" key="3">
    <source>
        <dbReference type="Proteomes" id="UP000034805"/>
    </source>
</evidence>
<dbReference type="GO" id="GO:0005739">
    <property type="term" value="C:mitochondrion"/>
    <property type="evidence" value="ECO:0007669"/>
    <property type="project" value="TreeGrafter"/>
</dbReference>
<accession>A0A0P7V9G9</accession>
<dbReference type="GO" id="GO:0016605">
    <property type="term" value="C:PML body"/>
    <property type="evidence" value="ECO:0007669"/>
    <property type="project" value="TreeGrafter"/>
</dbReference>
<dbReference type="GO" id="GO:0036337">
    <property type="term" value="P:Fas signaling pathway"/>
    <property type="evidence" value="ECO:0007669"/>
    <property type="project" value="TreeGrafter"/>
</dbReference>
<dbReference type="PANTHER" id="PTHR15489">
    <property type="entry name" value="CASPASE 8 ASSOCIATED PROTEIN 2"/>
    <property type="match status" value="1"/>
</dbReference>
<dbReference type="EMBL" id="JARO02002857">
    <property type="protein sequence ID" value="KPP71758.1"/>
    <property type="molecule type" value="Genomic_DNA"/>
</dbReference>
<feature type="compositionally biased region" description="Basic residues" evidence="1">
    <location>
        <begin position="571"/>
        <end position="583"/>
    </location>
</feature>
<feature type="region of interest" description="Disordered" evidence="1">
    <location>
        <begin position="755"/>
        <end position="802"/>
    </location>
</feature>
<feature type="compositionally biased region" description="Basic and acidic residues" evidence="1">
    <location>
        <begin position="118"/>
        <end position="186"/>
    </location>
</feature>
<feature type="compositionally biased region" description="Polar residues" evidence="1">
    <location>
        <begin position="409"/>
        <end position="423"/>
    </location>
</feature>
<protein>
    <submittedName>
        <fullName evidence="2">CASP8-associated protein 2-like</fullName>
    </submittedName>
</protein>
<dbReference type="AlphaFoldDB" id="A0A0P7V9G9"/>
<feature type="compositionally biased region" description="Basic and acidic residues" evidence="1">
    <location>
        <begin position="755"/>
        <end position="774"/>
    </location>
</feature>
<feature type="region of interest" description="Disordered" evidence="1">
    <location>
        <begin position="39"/>
        <end position="240"/>
    </location>
</feature>
<dbReference type="GO" id="GO:0003714">
    <property type="term" value="F:transcription corepressor activity"/>
    <property type="evidence" value="ECO:0007669"/>
    <property type="project" value="TreeGrafter"/>
</dbReference>
<feature type="region of interest" description="Disordered" evidence="1">
    <location>
        <begin position="399"/>
        <end position="439"/>
    </location>
</feature>
<feature type="compositionally biased region" description="Basic and acidic residues" evidence="1">
    <location>
        <begin position="48"/>
        <end position="57"/>
    </location>
</feature>
<reference evidence="2 3" key="1">
    <citation type="submission" date="2015-08" db="EMBL/GenBank/DDBJ databases">
        <title>The genome of the Asian arowana (Scleropages formosus).</title>
        <authorList>
            <person name="Tan M.H."/>
            <person name="Gan H.M."/>
            <person name="Croft L.J."/>
            <person name="Austin C.M."/>
        </authorList>
    </citation>
    <scope>NUCLEOTIDE SEQUENCE [LARGE SCALE GENOMIC DNA]</scope>
    <source>
        <strain evidence="2">Aro1</strain>
    </source>
</reference>
<dbReference type="InterPro" id="IPR039674">
    <property type="entry name" value="FLASH"/>
</dbReference>
<feature type="compositionally biased region" description="Polar residues" evidence="1">
    <location>
        <begin position="590"/>
        <end position="608"/>
    </location>
</feature>
<feature type="compositionally biased region" description="Basic and acidic residues" evidence="1">
    <location>
        <begin position="229"/>
        <end position="240"/>
    </location>
</feature>
<feature type="region of interest" description="Disordered" evidence="1">
    <location>
        <begin position="1181"/>
        <end position="1228"/>
    </location>
</feature>
<feature type="compositionally biased region" description="Polar residues" evidence="1">
    <location>
        <begin position="1209"/>
        <end position="1222"/>
    </location>
</feature>
<feature type="non-terminal residue" evidence="2">
    <location>
        <position position="1228"/>
    </location>
</feature>